<organism evidence="10 11">
    <name type="scientific">Streptomyces spinosisporus</name>
    <dbReference type="NCBI Taxonomy" id="2927582"/>
    <lineage>
        <taxon>Bacteria</taxon>
        <taxon>Bacillati</taxon>
        <taxon>Actinomycetota</taxon>
        <taxon>Actinomycetes</taxon>
        <taxon>Kitasatosporales</taxon>
        <taxon>Streptomycetaceae</taxon>
        <taxon>Streptomyces</taxon>
    </lineage>
</organism>
<reference evidence="10" key="1">
    <citation type="submission" date="2022-03" db="EMBL/GenBank/DDBJ databases">
        <title>Streptomyces 7R015 and 7R016 isolated from Barleria lupulina in Thailand.</title>
        <authorList>
            <person name="Kanchanasin P."/>
            <person name="Phongsopitanun W."/>
            <person name="Tanasupawat S."/>
        </authorList>
    </citation>
    <scope>NUCLEOTIDE SEQUENCE</scope>
    <source>
        <strain evidence="10">7R016</strain>
    </source>
</reference>
<comment type="subcellular location">
    <subcellularLocation>
        <location evidence="1">Cell membrane</location>
        <topology evidence="1">Multi-pass membrane protein</topology>
    </subcellularLocation>
</comment>
<keyword evidence="7 9" id="KW-0472">Membrane</keyword>
<feature type="transmembrane region" description="Helical" evidence="9">
    <location>
        <begin position="257"/>
        <end position="275"/>
    </location>
</feature>
<keyword evidence="4 10" id="KW-0808">Transferase</keyword>
<dbReference type="PANTHER" id="PTHR33908:SF11">
    <property type="entry name" value="MEMBRANE PROTEIN"/>
    <property type="match status" value="1"/>
</dbReference>
<evidence type="ECO:0000256" key="7">
    <source>
        <dbReference type="ARBA" id="ARBA00023136"/>
    </source>
</evidence>
<feature type="transmembrane region" description="Helical" evidence="9">
    <location>
        <begin position="69"/>
        <end position="90"/>
    </location>
</feature>
<evidence type="ECO:0000256" key="8">
    <source>
        <dbReference type="SAM" id="MobiDB-lite"/>
    </source>
</evidence>
<feature type="transmembrane region" description="Helical" evidence="9">
    <location>
        <begin position="189"/>
        <end position="206"/>
    </location>
</feature>
<dbReference type="EC" id="2.4.-.-" evidence="10"/>
<evidence type="ECO:0000256" key="3">
    <source>
        <dbReference type="ARBA" id="ARBA00022676"/>
    </source>
</evidence>
<feature type="transmembrane region" description="Helical" evidence="9">
    <location>
        <begin position="121"/>
        <end position="139"/>
    </location>
</feature>
<name>A0ABS9XSZ7_9ACTN</name>
<dbReference type="PANTHER" id="PTHR33908">
    <property type="entry name" value="MANNOSYLTRANSFERASE YKCB-RELATED"/>
    <property type="match status" value="1"/>
</dbReference>
<keyword evidence="5 9" id="KW-0812">Transmembrane</keyword>
<comment type="caution">
    <text evidence="10">The sequence shown here is derived from an EMBL/GenBank/DDBJ whole genome shotgun (WGS) entry which is preliminary data.</text>
</comment>
<dbReference type="InterPro" id="IPR050297">
    <property type="entry name" value="LipidA_mod_glycosyltrf_83"/>
</dbReference>
<evidence type="ECO:0000256" key="9">
    <source>
        <dbReference type="SAM" id="Phobius"/>
    </source>
</evidence>
<feature type="transmembrane region" description="Helical" evidence="9">
    <location>
        <begin position="42"/>
        <end position="63"/>
    </location>
</feature>
<keyword evidence="3 10" id="KW-0328">Glycosyltransferase</keyword>
<feature type="region of interest" description="Disordered" evidence="8">
    <location>
        <begin position="488"/>
        <end position="511"/>
    </location>
</feature>
<protein>
    <submittedName>
        <fullName evidence="10">Glycosyltransferase family 39 protein</fullName>
        <ecNumber evidence="10">2.4.-.-</ecNumber>
    </submittedName>
</protein>
<evidence type="ECO:0000256" key="6">
    <source>
        <dbReference type="ARBA" id="ARBA00022989"/>
    </source>
</evidence>
<evidence type="ECO:0000256" key="1">
    <source>
        <dbReference type="ARBA" id="ARBA00004651"/>
    </source>
</evidence>
<feature type="transmembrane region" description="Helical" evidence="9">
    <location>
        <begin position="151"/>
        <end position="177"/>
    </location>
</feature>
<evidence type="ECO:0000256" key="2">
    <source>
        <dbReference type="ARBA" id="ARBA00022475"/>
    </source>
</evidence>
<evidence type="ECO:0000256" key="5">
    <source>
        <dbReference type="ARBA" id="ARBA00022692"/>
    </source>
</evidence>
<evidence type="ECO:0000313" key="10">
    <source>
        <dbReference type="EMBL" id="MCI3245204.1"/>
    </source>
</evidence>
<dbReference type="GO" id="GO:0016757">
    <property type="term" value="F:glycosyltransferase activity"/>
    <property type="evidence" value="ECO:0007669"/>
    <property type="project" value="UniProtKB-KW"/>
</dbReference>
<accession>A0ABS9XSZ7</accession>
<evidence type="ECO:0000256" key="4">
    <source>
        <dbReference type="ARBA" id="ARBA00022679"/>
    </source>
</evidence>
<dbReference type="EMBL" id="JALDAX010000020">
    <property type="protein sequence ID" value="MCI3245204.1"/>
    <property type="molecule type" value="Genomic_DNA"/>
</dbReference>
<keyword evidence="11" id="KW-1185">Reference proteome</keyword>
<feature type="transmembrane region" description="Helical" evidence="9">
    <location>
        <begin position="287"/>
        <end position="309"/>
    </location>
</feature>
<feature type="compositionally biased region" description="Pro residues" evidence="8">
    <location>
        <begin position="500"/>
        <end position="511"/>
    </location>
</feature>
<dbReference type="Proteomes" id="UP001165270">
    <property type="component" value="Unassembled WGS sequence"/>
</dbReference>
<feature type="transmembrane region" description="Helical" evidence="9">
    <location>
        <begin position="97"/>
        <end position="115"/>
    </location>
</feature>
<feature type="transmembrane region" description="Helical" evidence="9">
    <location>
        <begin position="321"/>
        <end position="344"/>
    </location>
</feature>
<keyword evidence="6 9" id="KW-1133">Transmembrane helix</keyword>
<keyword evidence="2" id="KW-1003">Cell membrane</keyword>
<evidence type="ECO:0000313" key="11">
    <source>
        <dbReference type="Proteomes" id="UP001165270"/>
    </source>
</evidence>
<dbReference type="RefSeq" id="WP_242712897.1">
    <property type="nucleotide sequence ID" value="NZ_JALDAX010000020.1"/>
</dbReference>
<gene>
    <name evidence="10" type="ORF">MQN93_36380</name>
</gene>
<proteinExistence type="predicted"/>
<sequence length="511" mass="54968">MAVPTVVMLAIGLWGLDRGGMWGDEGVTFLVGRRTVPQIWQLLHGIDAVHGLYYLFMHVVLAVHPGEVVLRLPSVCGAAATAGLVGALGARLARPRVGLWAGLFYAITPLTGHYAQEGRSYAIVSAGVAGATLLLVPVLEGRARPGWWWRYGGLVAVTALLHELVVLALCAHAATLALARASRAVWLDWARAAGLVAAVVLPLVWVSRRQSGQVSWLVAPDWSKVDVLVRDFATGPEGAVFWVSVALMVVGLTARRTAAFALPLLVLPPAILISVSQYRPLFHERYVLYALAGAPLLAAAGLDRVAGCLMRLRPRAYRLPYGSLVTLTGVLAAVVAFVQCLPLYRQDRSPAHRPENLAAVAAVAARDIRPGDPVLYLPSTWRLAALTYPDGFRGARDVALAESAARSGTLSGRETTPQRLRRELAGLGRIWVVADSRILNSQRQPANPLDRLKLAVVKEQFTARQQFVSGRVTLRLYVRGAAIAAASPPGAHRTLTAVRPTPPRQPRPAPR</sequence>